<dbReference type="Proteomes" id="UP000645555">
    <property type="component" value="Unassembled WGS sequence"/>
</dbReference>
<dbReference type="EMBL" id="BMWD01000003">
    <property type="protein sequence ID" value="GGX46877.1"/>
    <property type="molecule type" value="Genomic_DNA"/>
</dbReference>
<proteinExistence type="predicted"/>
<dbReference type="AlphaFoldDB" id="A0A918K3H7"/>
<organism evidence="2 3">
    <name type="scientific">Streptomyces fructofermentans</name>
    <dbReference type="NCBI Taxonomy" id="152141"/>
    <lineage>
        <taxon>Bacteria</taxon>
        <taxon>Bacillati</taxon>
        <taxon>Actinomycetota</taxon>
        <taxon>Actinomycetes</taxon>
        <taxon>Kitasatosporales</taxon>
        <taxon>Streptomycetaceae</taxon>
        <taxon>Streptomyces</taxon>
    </lineage>
</organism>
<feature type="region of interest" description="Disordered" evidence="1">
    <location>
        <begin position="1"/>
        <end position="25"/>
    </location>
</feature>
<name>A0A918K3H7_9ACTN</name>
<keyword evidence="3" id="KW-1185">Reference proteome</keyword>
<accession>A0A918K3H7</accession>
<comment type="caution">
    <text evidence="2">The sequence shown here is derived from an EMBL/GenBank/DDBJ whole genome shotgun (WGS) entry which is preliminary data.</text>
</comment>
<reference evidence="2" key="1">
    <citation type="journal article" date="2014" name="Int. J. Syst. Evol. Microbiol.">
        <title>Complete genome sequence of Corynebacterium casei LMG S-19264T (=DSM 44701T), isolated from a smear-ripened cheese.</title>
        <authorList>
            <consortium name="US DOE Joint Genome Institute (JGI-PGF)"/>
            <person name="Walter F."/>
            <person name="Albersmeier A."/>
            <person name="Kalinowski J."/>
            <person name="Ruckert C."/>
        </authorList>
    </citation>
    <scope>NUCLEOTIDE SEQUENCE</scope>
    <source>
        <strain evidence="2">JCM 4956</strain>
    </source>
</reference>
<evidence type="ECO:0000256" key="1">
    <source>
        <dbReference type="SAM" id="MobiDB-lite"/>
    </source>
</evidence>
<protein>
    <submittedName>
        <fullName evidence="2">Uncharacterized protein</fullName>
    </submittedName>
</protein>
<evidence type="ECO:0000313" key="3">
    <source>
        <dbReference type="Proteomes" id="UP000645555"/>
    </source>
</evidence>
<reference evidence="2" key="2">
    <citation type="submission" date="2020-09" db="EMBL/GenBank/DDBJ databases">
        <authorList>
            <person name="Sun Q."/>
            <person name="Ohkuma M."/>
        </authorList>
    </citation>
    <scope>NUCLEOTIDE SEQUENCE</scope>
    <source>
        <strain evidence="2">JCM 4956</strain>
    </source>
</reference>
<gene>
    <name evidence="2" type="ORF">GCM10010515_12300</name>
</gene>
<sequence length="66" mass="6771">MPGGARSRLLAPSRGGRVPGFGWKGGGPALLGGVRGRRTGWCRYYCTSTKSPAALTAGVVEVPAKL</sequence>
<evidence type="ECO:0000313" key="2">
    <source>
        <dbReference type="EMBL" id="GGX46877.1"/>
    </source>
</evidence>